<keyword evidence="14" id="KW-0119">Carbohydrate metabolism</keyword>
<gene>
    <name evidence="15" type="ORF">S12H4_15135</name>
</gene>
<evidence type="ECO:0000256" key="8">
    <source>
        <dbReference type="ARBA" id="ARBA00022432"/>
    </source>
</evidence>
<evidence type="ECO:0000256" key="13">
    <source>
        <dbReference type="ARBA" id="ARBA00023270"/>
    </source>
</evidence>
<dbReference type="GO" id="GO:0006094">
    <property type="term" value="P:gluconeogenesis"/>
    <property type="evidence" value="ECO:0007669"/>
    <property type="project" value="UniProtKB-UniPathway"/>
</dbReference>
<dbReference type="GO" id="GO:0016829">
    <property type="term" value="F:lyase activity"/>
    <property type="evidence" value="ECO:0007669"/>
    <property type="project" value="UniProtKB-KW"/>
</dbReference>
<dbReference type="InterPro" id="IPR002803">
    <property type="entry name" value="FBPase_V"/>
</dbReference>
<name>X1RZL7_9ZZZZ</name>
<evidence type="ECO:0000256" key="1">
    <source>
        <dbReference type="ARBA" id="ARBA00001273"/>
    </source>
</evidence>
<keyword evidence="11" id="KW-0460">Magnesium</keyword>
<keyword evidence="12" id="KW-0456">Lyase</keyword>
<evidence type="ECO:0000256" key="10">
    <source>
        <dbReference type="ARBA" id="ARBA00022801"/>
    </source>
</evidence>
<evidence type="ECO:0000256" key="3">
    <source>
        <dbReference type="ARBA" id="ARBA00004742"/>
    </source>
</evidence>
<keyword evidence="13" id="KW-0704">Schiff base</keyword>
<evidence type="ECO:0000256" key="12">
    <source>
        <dbReference type="ARBA" id="ARBA00023239"/>
    </source>
</evidence>
<keyword evidence="8" id="KW-0312">Gluconeogenesis</keyword>
<evidence type="ECO:0000256" key="7">
    <source>
        <dbReference type="ARBA" id="ARBA00018635"/>
    </source>
</evidence>
<organism evidence="15">
    <name type="scientific">marine sediment metagenome</name>
    <dbReference type="NCBI Taxonomy" id="412755"/>
    <lineage>
        <taxon>unclassified sequences</taxon>
        <taxon>metagenomes</taxon>
        <taxon>ecological metagenomes</taxon>
    </lineage>
</organism>
<keyword evidence="9" id="KW-0479">Metal-binding</keyword>
<sequence length="60" mass="6310">MKVTLSIIKADIGGYVGHSDSHPECLSAAGDSMAKAKKSGLLIDYHVTKCGIPAACPCYW</sequence>
<feature type="non-terminal residue" evidence="15">
    <location>
        <position position="60"/>
    </location>
</feature>
<dbReference type="PANTHER" id="PTHR38341:SF1">
    <property type="entry name" value="FRUCTOSE-1,6-BISPHOSPHATE ALDOLASE_PHOSPHATASE"/>
    <property type="match status" value="1"/>
</dbReference>
<comment type="caution">
    <text evidence="15">The sequence shown here is derived from an EMBL/GenBank/DDBJ whole genome shotgun (WGS) entry which is preliminary data.</text>
</comment>
<comment type="subunit">
    <text evidence="5">Homooctamer; dimer of tetramers.</text>
</comment>
<dbReference type="SUPFAM" id="SSF111249">
    <property type="entry name" value="Sulfolobus fructose-1,6-bisphosphatase-like"/>
    <property type="match status" value="1"/>
</dbReference>
<dbReference type="AlphaFoldDB" id="X1RZL7"/>
<accession>X1RZL7</accession>
<evidence type="ECO:0000256" key="11">
    <source>
        <dbReference type="ARBA" id="ARBA00022842"/>
    </source>
</evidence>
<evidence type="ECO:0000256" key="9">
    <source>
        <dbReference type="ARBA" id="ARBA00022723"/>
    </source>
</evidence>
<dbReference type="GO" id="GO:0042132">
    <property type="term" value="F:fructose 1,6-bisphosphate 1-phosphatase activity"/>
    <property type="evidence" value="ECO:0007669"/>
    <property type="project" value="UniProtKB-EC"/>
</dbReference>
<evidence type="ECO:0000256" key="4">
    <source>
        <dbReference type="ARBA" id="ARBA00010693"/>
    </source>
</evidence>
<evidence type="ECO:0000256" key="14">
    <source>
        <dbReference type="ARBA" id="ARBA00023277"/>
    </source>
</evidence>
<protein>
    <recommendedName>
        <fullName evidence="7">Fructose-1,6-bisphosphate aldolase/phosphatase</fullName>
        <ecNumber evidence="6">3.1.3.11</ecNumber>
    </recommendedName>
</protein>
<comment type="cofactor">
    <cofactor evidence="2">
        <name>Mg(2+)</name>
        <dbReference type="ChEBI" id="CHEBI:18420"/>
    </cofactor>
</comment>
<comment type="similarity">
    <text evidence="4">Belongs to the FBP aldolase/phosphatase family.</text>
</comment>
<dbReference type="EMBL" id="BARW01007249">
    <property type="protein sequence ID" value="GAI86078.1"/>
    <property type="molecule type" value="Genomic_DNA"/>
</dbReference>
<dbReference type="InterPro" id="IPR036076">
    <property type="entry name" value="FBPase_V_sf"/>
</dbReference>
<dbReference type="UniPathway" id="UPA00138"/>
<dbReference type="EC" id="3.1.3.11" evidence="6"/>
<reference evidence="15" key="1">
    <citation type="journal article" date="2014" name="Front. Microbiol.">
        <title>High frequency of phylogenetically diverse reductive dehalogenase-homologous genes in deep subseafloor sedimentary metagenomes.</title>
        <authorList>
            <person name="Kawai M."/>
            <person name="Futagami T."/>
            <person name="Toyoda A."/>
            <person name="Takaki Y."/>
            <person name="Nishi S."/>
            <person name="Hori S."/>
            <person name="Arai W."/>
            <person name="Tsubouchi T."/>
            <person name="Morono Y."/>
            <person name="Uchiyama I."/>
            <person name="Ito T."/>
            <person name="Fujiyama A."/>
            <person name="Inagaki F."/>
            <person name="Takami H."/>
        </authorList>
    </citation>
    <scope>NUCLEOTIDE SEQUENCE</scope>
    <source>
        <strain evidence="15">Expedition CK06-06</strain>
    </source>
</reference>
<dbReference type="Pfam" id="PF01950">
    <property type="entry name" value="FBPase_3"/>
    <property type="match status" value="1"/>
</dbReference>
<evidence type="ECO:0000313" key="15">
    <source>
        <dbReference type="EMBL" id="GAI86078.1"/>
    </source>
</evidence>
<dbReference type="PANTHER" id="PTHR38341">
    <property type="entry name" value="FRUCTOSE-1,6-BISPHOSPHATE ALDOLASE/PHOSPHATASE"/>
    <property type="match status" value="1"/>
</dbReference>
<comment type="catalytic activity">
    <reaction evidence="1">
        <text>beta-D-fructose 1,6-bisphosphate + H2O = beta-D-fructose 6-phosphate + phosphate</text>
        <dbReference type="Rhea" id="RHEA:11064"/>
        <dbReference type="ChEBI" id="CHEBI:15377"/>
        <dbReference type="ChEBI" id="CHEBI:32966"/>
        <dbReference type="ChEBI" id="CHEBI:43474"/>
        <dbReference type="ChEBI" id="CHEBI:57634"/>
        <dbReference type="EC" id="3.1.3.11"/>
    </reaction>
</comment>
<comment type="pathway">
    <text evidence="3">Carbohydrate biosynthesis; gluconeogenesis.</text>
</comment>
<keyword evidence="10" id="KW-0378">Hydrolase</keyword>
<dbReference type="GO" id="GO:0046872">
    <property type="term" value="F:metal ion binding"/>
    <property type="evidence" value="ECO:0007669"/>
    <property type="project" value="UniProtKB-KW"/>
</dbReference>
<evidence type="ECO:0000256" key="2">
    <source>
        <dbReference type="ARBA" id="ARBA00001946"/>
    </source>
</evidence>
<evidence type="ECO:0000256" key="6">
    <source>
        <dbReference type="ARBA" id="ARBA00013093"/>
    </source>
</evidence>
<proteinExistence type="inferred from homology"/>
<evidence type="ECO:0000256" key="5">
    <source>
        <dbReference type="ARBA" id="ARBA00011820"/>
    </source>
</evidence>